<reference evidence="2" key="1">
    <citation type="journal article" date="2019" name="Int. J. Syst. Evol. Microbiol.">
        <title>The Global Catalogue of Microorganisms (GCM) 10K type strain sequencing project: providing services to taxonomists for standard genome sequencing and annotation.</title>
        <authorList>
            <consortium name="The Broad Institute Genomics Platform"/>
            <consortium name="The Broad Institute Genome Sequencing Center for Infectious Disease"/>
            <person name="Wu L."/>
            <person name="Ma J."/>
        </authorList>
    </citation>
    <scope>NUCLEOTIDE SEQUENCE [LARGE SCALE GENOMIC DNA]</scope>
    <source>
        <strain evidence="2">KCTC 52490</strain>
    </source>
</reference>
<comment type="caution">
    <text evidence="1">The sequence shown here is derived from an EMBL/GenBank/DDBJ whole genome shotgun (WGS) entry which is preliminary data.</text>
</comment>
<evidence type="ECO:0008006" key="3">
    <source>
        <dbReference type="Google" id="ProtNLM"/>
    </source>
</evidence>
<accession>A0ABW6AUV1</accession>
<keyword evidence="2" id="KW-1185">Reference proteome</keyword>
<proteinExistence type="predicted"/>
<protein>
    <recommendedName>
        <fullName evidence="3">TonB C-terminal domain-containing protein</fullName>
    </recommendedName>
</protein>
<gene>
    <name evidence="1" type="ORF">ACFS25_31660</name>
</gene>
<sequence>MKMLSAYLVLLVLGILTSFGQVPQSTLGTDSTFRKVLKEIKYPDIQPLAQKTTVVFASFNINQQGKMTNIKYLNENEGDKPFTSEVGLVLWHFPVQKPSYVGEYILPIIFGKEMTQDENRNSSSQEVVTAYTQMFEQTSRSLRP</sequence>
<name>A0ABW6AUV1_9BACT</name>
<evidence type="ECO:0000313" key="2">
    <source>
        <dbReference type="Proteomes" id="UP001597512"/>
    </source>
</evidence>
<feature type="non-terminal residue" evidence="1">
    <location>
        <position position="144"/>
    </location>
</feature>
<dbReference type="RefSeq" id="WP_381509217.1">
    <property type="nucleotide sequence ID" value="NZ_JBHUOM010000063.1"/>
</dbReference>
<organism evidence="1 2">
    <name type="scientific">Spirosoma flavum</name>
    <dbReference type="NCBI Taxonomy" id="2048557"/>
    <lineage>
        <taxon>Bacteria</taxon>
        <taxon>Pseudomonadati</taxon>
        <taxon>Bacteroidota</taxon>
        <taxon>Cytophagia</taxon>
        <taxon>Cytophagales</taxon>
        <taxon>Cytophagaceae</taxon>
        <taxon>Spirosoma</taxon>
    </lineage>
</organism>
<evidence type="ECO:0000313" key="1">
    <source>
        <dbReference type="EMBL" id="MFD2938362.1"/>
    </source>
</evidence>
<dbReference type="Proteomes" id="UP001597512">
    <property type="component" value="Unassembled WGS sequence"/>
</dbReference>
<dbReference type="EMBL" id="JBHUOM010000063">
    <property type="protein sequence ID" value="MFD2938362.1"/>
    <property type="molecule type" value="Genomic_DNA"/>
</dbReference>